<protein>
    <submittedName>
        <fullName evidence="2">Uncharacterized protein</fullName>
    </submittedName>
</protein>
<dbReference type="InParanoid" id="A0A0C3N791"/>
<dbReference type="AlphaFoldDB" id="A0A0C3N791"/>
<keyword evidence="3" id="KW-1185">Reference proteome</keyword>
<evidence type="ECO:0000256" key="1">
    <source>
        <dbReference type="SAM" id="MobiDB-lite"/>
    </source>
</evidence>
<dbReference type="HOGENOM" id="CLU_1897073_0_0_1"/>
<sequence length="134" mass="15304">MGASNSLQSDGRDWRDGRSSRAVAHRPHLWENRTNSVRSLMTHRTPGQYSIVKPSPPRFPHCELSVCYPLVCYLKSWKDVDEIQKPNTTQSFQSQSLHPFEYPQWSSTLASHPLRTTTSPSLRLMSTRTTVTSC</sequence>
<evidence type="ECO:0000313" key="2">
    <source>
        <dbReference type="EMBL" id="KIN96919.1"/>
    </source>
</evidence>
<organism evidence="2 3">
    <name type="scientific">Pisolithus tinctorius Marx 270</name>
    <dbReference type="NCBI Taxonomy" id="870435"/>
    <lineage>
        <taxon>Eukaryota</taxon>
        <taxon>Fungi</taxon>
        <taxon>Dikarya</taxon>
        <taxon>Basidiomycota</taxon>
        <taxon>Agaricomycotina</taxon>
        <taxon>Agaricomycetes</taxon>
        <taxon>Agaricomycetidae</taxon>
        <taxon>Boletales</taxon>
        <taxon>Sclerodermatineae</taxon>
        <taxon>Pisolithaceae</taxon>
        <taxon>Pisolithus</taxon>
    </lineage>
</organism>
<dbReference type="Proteomes" id="UP000054217">
    <property type="component" value="Unassembled WGS sequence"/>
</dbReference>
<evidence type="ECO:0000313" key="3">
    <source>
        <dbReference type="Proteomes" id="UP000054217"/>
    </source>
</evidence>
<accession>A0A0C3N791</accession>
<reference evidence="3" key="2">
    <citation type="submission" date="2015-01" db="EMBL/GenBank/DDBJ databases">
        <title>Evolutionary Origins and Diversification of the Mycorrhizal Mutualists.</title>
        <authorList>
            <consortium name="DOE Joint Genome Institute"/>
            <consortium name="Mycorrhizal Genomics Consortium"/>
            <person name="Kohler A."/>
            <person name="Kuo A."/>
            <person name="Nagy L.G."/>
            <person name="Floudas D."/>
            <person name="Copeland A."/>
            <person name="Barry K.W."/>
            <person name="Cichocki N."/>
            <person name="Veneault-Fourrey C."/>
            <person name="LaButti K."/>
            <person name="Lindquist E.A."/>
            <person name="Lipzen A."/>
            <person name="Lundell T."/>
            <person name="Morin E."/>
            <person name="Murat C."/>
            <person name="Riley R."/>
            <person name="Ohm R."/>
            <person name="Sun H."/>
            <person name="Tunlid A."/>
            <person name="Henrissat B."/>
            <person name="Grigoriev I.V."/>
            <person name="Hibbett D.S."/>
            <person name="Martin F."/>
        </authorList>
    </citation>
    <scope>NUCLEOTIDE SEQUENCE [LARGE SCALE GENOMIC DNA]</scope>
    <source>
        <strain evidence="3">Marx 270</strain>
    </source>
</reference>
<proteinExistence type="predicted"/>
<gene>
    <name evidence="2" type="ORF">M404DRAFT_922886</name>
</gene>
<feature type="region of interest" description="Disordered" evidence="1">
    <location>
        <begin position="1"/>
        <end position="22"/>
    </location>
</feature>
<dbReference type="EMBL" id="KN832037">
    <property type="protein sequence ID" value="KIN96919.1"/>
    <property type="molecule type" value="Genomic_DNA"/>
</dbReference>
<name>A0A0C3N791_PISTI</name>
<feature type="compositionally biased region" description="Basic and acidic residues" evidence="1">
    <location>
        <begin position="10"/>
        <end position="19"/>
    </location>
</feature>
<reference evidence="2 3" key="1">
    <citation type="submission" date="2014-04" db="EMBL/GenBank/DDBJ databases">
        <authorList>
            <consortium name="DOE Joint Genome Institute"/>
            <person name="Kuo A."/>
            <person name="Kohler A."/>
            <person name="Costa M.D."/>
            <person name="Nagy L.G."/>
            <person name="Floudas D."/>
            <person name="Copeland A."/>
            <person name="Barry K.W."/>
            <person name="Cichocki N."/>
            <person name="Veneault-Fourrey C."/>
            <person name="LaButti K."/>
            <person name="Lindquist E.A."/>
            <person name="Lipzen A."/>
            <person name="Lundell T."/>
            <person name="Morin E."/>
            <person name="Murat C."/>
            <person name="Sun H."/>
            <person name="Tunlid A."/>
            <person name="Henrissat B."/>
            <person name="Grigoriev I.V."/>
            <person name="Hibbett D.S."/>
            <person name="Martin F."/>
            <person name="Nordberg H.P."/>
            <person name="Cantor M.N."/>
            <person name="Hua S.X."/>
        </authorList>
    </citation>
    <scope>NUCLEOTIDE SEQUENCE [LARGE SCALE GENOMIC DNA]</scope>
    <source>
        <strain evidence="2 3">Marx 270</strain>
    </source>
</reference>